<comment type="subcellular location">
    <subcellularLocation>
        <location evidence="6">Golgi apparatus membrane</location>
        <topology evidence="6">Multi-pass membrane protein</topology>
    </subcellularLocation>
    <subcellularLocation>
        <location evidence="1">Membrane</location>
        <topology evidence="1">Multi-pass membrane protein</topology>
    </subcellularLocation>
</comment>
<evidence type="ECO:0000256" key="7">
    <source>
        <dbReference type="SAM" id="MobiDB-lite"/>
    </source>
</evidence>
<name>A0A0K9Q2E7_ZOSMR</name>
<dbReference type="STRING" id="29655.A0A0K9Q2E7"/>
<evidence type="ECO:0000256" key="4">
    <source>
        <dbReference type="ARBA" id="ARBA00022989"/>
    </source>
</evidence>
<evidence type="ECO:0000256" key="5">
    <source>
        <dbReference type="ARBA" id="ARBA00023136"/>
    </source>
</evidence>
<dbReference type="GO" id="GO:0016192">
    <property type="term" value="P:vesicle-mediated transport"/>
    <property type="evidence" value="ECO:0007669"/>
    <property type="project" value="InterPro"/>
</dbReference>
<accession>A0A0K9Q2E7</accession>
<proteinExistence type="inferred from homology"/>
<protein>
    <recommendedName>
        <fullName evidence="6">Protein YIP</fullName>
    </recommendedName>
</protein>
<evidence type="ECO:0000256" key="2">
    <source>
        <dbReference type="ARBA" id="ARBA00010596"/>
    </source>
</evidence>
<feature type="transmembrane region" description="Helical" evidence="6">
    <location>
        <begin position="104"/>
        <end position="129"/>
    </location>
</feature>
<feature type="transmembrane region" description="Helical" evidence="6">
    <location>
        <begin position="149"/>
        <end position="168"/>
    </location>
</feature>
<feature type="region of interest" description="Disordered" evidence="7">
    <location>
        <begin position="28"/>
        <end position="50"/>
    </location>
</feature>
<dbReference type="Proteomes" id="UP000036987">
    <property type="component" value="Unassembled WGS sequence"/>
</dbReference>
<evidence type="ECO:0000256" key="3">
    <source>
        <dbReference type="ARBA" id="ARBA00022692"/>
    </source>
</evidence>
<dbReference type="EMBL" id="LFYR01000176">
    <property type="protein sequence ID" value="KMZ75374.1"/>
    <property type="molecule type" value="Genomic_DNA"/>
</dbReference>
<keyword evidence="3 6" id="KW-0812">Transmembrane</keyword>
<organism evidence="9 10">
    <name type="scientific">Zostera marina</name>
    <name type="common">Eelgrass</name>
    <dbReference type="NCBI Taxonomy" id="29655"/>
    <lineage>
        <taxon>Eukaryota</taxon>
        <taxon>Viridiplantae</taxon>
        <taxon>Streptophyta</taxon>
        <taxon>Embryophyta</taxon>
        <taxon>Tracheophyta</taxon>
        <taxon>Spermatophyta</taxon>
        <taxon>Magnoliopsida</taxon>
        <taxon>Liliopsida</taxon>
        <taxon>Zosteraceae</taxon>
        <taxon>Zostera</taxon>
    </lineage>
</organism>
<keyword evidence="10" id="KW-1185">Reference proteome</keyword>
<dbReference type="PANTHER" id="PTHR12822:SF5">
    <property type="entry name" value="PROTEIN YIP"/>
    <property type="match status" value="1"/>
</dbReference>
<comment type="similarity">
    <text evidence="2 6">Belongs to the YIP1 family.</text>
</comment>
<evidence type="ECO:0000259" key="8">
    <source>
        <dbReference type="Pfam" id="PF04893"/>
    </source>
</evidence>
<dbReference type="GO" id="GO:0031267">
    <property type="term" value="F:small GTPase binding"/>
    <property type="evidence" value="ECO:0007669"/>
    <property type="project" value="InterPro"/>
</dbReference>
<sequence length="260" mass="28685">MEGGGYGALSSNQFLGSVPAVVINDEKTPLTGESSRADPRTFPPGTSYDGADRPAGNSWAAVFSVSSYTPYFNVDTDIVADRIISSINSFRGDFFGKIDANPDLYGPVWISTTLIFMLAFAGNIASYLIQNKKTSTDLAWKFDVSYFNLAAFVIYGYTVVIPTGFYFLFQYFGVAAASLVRLWCMWGYSLFIFIPCSLLMVIPVTMIRWLVIIVAGASSGTFIAMNLKTYTEERDLIVMVASAFLLQFALALFIEIYFFG</sequence>
<dbReference type="OMA" id="MFQINFY"/>
<dbReference type="GO" id="GO:0005794">
    <property type="term" value="C:Golgi apparatus"/>
    <property type="evidence" value="ECO:0000318"/>
    <property type="project" value="GO_Central"/>
</dbReference>
<dbReference type="InterPro" id="IPR039765">
    <property type="entry name" value="Yip5/YIPF1/YIPF2"/>
</dbReference>
<feature type="transmembrane region" description="Helical" evidence="6">
    <location>
        <begin position="236"/>
        <end position="259"/>
    </location>
</feature>
<evidence type="ECO:0000313" key="9">
    <source>
        <dbReference type="EMBL" id="KMZ75374.1"/>
    </source>
</evidence>
<evidence type="ECO:0000256" key="6">
    <source>
        <dbReference type="RuleBase" id="RU361264"/>
    </source>
</evidence>
<feature type="transmembrane region" description="Helical" evidence="6">
    <location>
        <begin position="206"/>
        <end position="224"/>
    </location>
</feature>
<dbReference type="GO" id="GO:0000139">
    <property type="term" value="C:Golgi membrane"/>
    <property type="evidence" value="ECO:0007669"/>
    <property type="project" value="UniProtKB-SubCell"/>
</dbReference>
<gene>
    <name evidence="9" type="ORF">ZOSMA_115G00100</name>
</gene>
<dbReference type="InterPro" id="IPR006977">
    <property type="entry name" value="Yip1_dom"/>
</dbReference>
<feature type="domain" description="Yip1" evidence="8">
    <location>
        <begin position="92"/>
        <end position="252"/>
    </location>
</feature>
<evidence type="ECO:0000256" key="1">
    <source>
        <dbReference type="ARBA" id="ARBA00004141"/>
    </source>
</evidence>
<dbReference type="PANTHER" id="PTHR12822">
    <property type="entry name" value="PROTEIN YIPF"/>
    <property type="match status" value="1"/>
</dbReference>
<comment type="caution">
    <text evidence="9">The sequence shown here is derived from an EMBL/GenBank/DDBJ whole genome shotgun (WGS) entry which is preliminary data.</text>
</comment>
<keyword evidence="5 6" id="KW-0472">Membrane</keyword>
<dbReference type="Pfam" id="PF04893">
    <property type="entry name" value="Yip1"/>
    <property type="match status" value="1"/>
</dbReference>
<keyword evidence="4 6" id="KW-1133">Transmembrane helix</keyword>
<reference evidence="10" key="1">
    <citation type="journal article" date="2016" name="Nature">
        <title>The genome of the seagrass Zostera marina reveals angiosperm adaptation to the sea.</title>
        <authorList>
            <person name="Olsen J.L."/>
            <person name="Rouze P."/>
            <person name="Verhelst B."/>
            <person name="Lin Y.-C."/>
            <person name="Bayer T."/>
            <person name="Collen J."/>
            <person name="Dattolo E."/>
            <person name="De Paoli E."/>
            <person name="Dittami S."/>
            <person name="Maumus F."/>
            <person name="Michel G."/>
            <person name="Kersting A."/>
            <person name="Lauritano C."/>
            <person name="Lohaus R."/>
            <person name="Toepel M."/>
            <person name="Tonon T."/>
            <person name="Vanneste K."/>
            <person name="Amirebrahimi M."/>
            <person name="Brakel J."/>
            <person name="Bostroem C."/>
            <person name="Chovatia M."/>
            <person name="Grimwood J."/>
            <person name="Jenkins J.W."/>
            <person name="Jueterbock A."/>
            <person name="Mraz A."/>
            <person name="Stam W.T."/>
            <person name="Tice H."/>
            <person name="Bornberg-Bauer E."/>
            <person name="Green P.J."/>
            <person name="Pearson G.A."/>
            <person name="Procaccini G."/>
            <person name="Duarte C.M."/>
            <person name="Schmutz J."/>
            <person name="Reusch T.B.H."/>
            <person name="Van de Peer Y."/>
        </authorList>
    </citation>
    <scope>NUCLEOTIDE SEQUENCE [LARGE SCALE GENOMIC DNA]</scope>
    <source>
        <strain evidence="10">cv. Finnish</strain>
    </source>
</reference>
<dbReference type="OrthoDB" id="10256463at2759"/>
<feature type="transmembrane region" description="Helical" evidence="6">
    <location>
        <begin position="180"/>
        <end position="200"/>
    </location>
</feature>
<evidence type="ECO:0000313" key="10">
    <source>
        <dbReference type="Proteomes" id="UP000036987"/>
    </source>
</evidence>
<dbReference type="AlphaFoldDB" id="A0A0K9Q2E7"/>